<keyword evidence="11" id="KW-1185">Reference proteome</keyword>
<dbReference type="PANTHER" id="PTHR43394:SF1">
    <property type="entry name" value="ATP-BINDING CASSETTE SUB-FAMILY B MEMBER 10, MITOCHONDRIAL"/>
    <property type="match status" value="1"/>
</dbReference>
<dbReference type="GO" id="GO:0005886">
    <property type="term" value="C:plasma membrane"/>
    <property type="evidence" value="ECO:0007669"/>
    <property type="project" value="UniProtKB-SubCell"/>
</dbReference>
<keyword evidence="2 7" id="KW-0812">Transmembrane</keyword>
<dbReference type="InterPro" id="IPR027417">
    <property type="entry name" value="P-loop_NTPase"/>
</dbReference>
<dbReference type="PANTHER" id="PTHR43394">
    <property type="entry name" value="ATP-DEPENDENT PERMEASE MDL1, MITOCHONDRIAL"/>
    <property type="match status" value="1"/>
</dbReference>
<dbReference type="CDD" id="cd18587">
    <property type="entry name" value="ABC_6TM_LapB_like"/>
    <property type="match status" value="1"/>
</dbReference>
<dbReference type="Gene3D" id="1.20.1560.10">
    <property type="entry name" value="ABC transporter type 1, transmembrane domain"/>
    <property type="match status" value="1"/>
</dbReference>
<evidence type="ECO:0000256" key="5">
    <source>
        <dbReference type="ARBA" id="ARBA00022989"/>
    </source>
</evidence>
<comment type="subcellular location">
    <subcellularLocation>
        <location evidence="1">Cell membrane</location>
        <topology evidence="1">Multi-pass membrane protein</topology>
    </subcellularLocation>
</comment>
<comment type="caution">
    <text evidence="10">The sequence shown here is derived from an EMBL/GenBank/DDBJ whole genome shotgun (WGS) entry which is preliminary data.</text>
</comment>
<dbReference type="InterPro" id="IPR017750">
    <property type="entry name" value="ATPase_T1SS"/>
</dbReference>
<dbReference type="InterPro" id="IPR039421">
    <property type="entry name" value="Type_1_exporter"/>
</dbReference>
<evidence type="ECO:0000256" key="7">
    <source>
        <dbReference type="SAM" id="Phobius"/>
    </source>
</evidence>
<name>A0A7W7EWX3_9SPHN</name>
<dbReference type="InterPro" id="IPR003593">
    <property type="entry name" value="AAA+_ATPase"/>
</dbReference>
<evidence type="ECO:0000259" key="8">
    <source>
        <dbReference type="PROSITE" id="PS50893"/>
    </source>
</evidence>
<keyword evidence="5 7" id="KW-1133">Transmembrane helix</keyword>
<evidence type="ECO:0000256" key="6">
    <source>
        <dbReference type="ARBA" id="ARBA00023136"/>
    </source>
</evidence>
<feature type="transmembrane region" description="Helical" evidence="7">
    <location>
        <begin position="165"/>
        <end position="187"/>
    </location>
</feature>
<dbReference type="Gene3D" id="3.40.50.300">
    <property type="entry name" value="P-loop containing nucleotide triphosphate hydrolases"/>
    <property type="match status" value="1"/>
</dbReference>
<gene>
    <name evidence="10" type="ORF">GGQ96_000610</name>
</gene>
<keyword evidence="6 7" id="KW-0472">Membrane</keyword>
<dbReference type="GO" id="GO:0016887">
    <property type="term" value="F:ATP hydrolysis activity"/>
    <property type="evidence" value="ECO:0007669"/>
    <property type="project" value="InterPro"/>
</dbReference>
<proteinExistence type="predicted"/>
<protein>
    <submittedName>
        <fullName evidence="10">ATP-binding cassette subfamily C protein LapB</fullName>
    </submittedName>
</protein>
<evidence type="ECO:0000313" key="10">
    <source>
        <dbReference type="EMBL" id="MBB4616504.1"/>
    </source>
</evidence>
<dbReference type="Pfam" id="PF00005">
    <property type="entry name" value="ABC_tran"/>
    <property type="match status" value="1"/>
</dbReference>
<dbReference type="GO" id="GO:0015421">
    <property type="term" value="F:ABC-type oligopeptide transporter activity"/>
    <property type="evidence" value="ECO:0007669"/>
    <property type="project" value="TreeGrafter"/>
</dbReference>
<dbReference type="SUPFAM" id="SSF90123">
    <property type="entry name" value="ABC transporter transmembrane region"/>
    <property type="match status" value="1"/>
</dbReference>
<evidence type="ECO:0000259" key="9">
    <source>
        <dbReference type="PROSITE" id="PS50929"/>
    </source>
</evidence>
<dbReference type="InterPro" id="IPR036640">
    <property type="entry name" value="ABC1_TM_sf"/>
</dbReference>
<dbReference type="PROSITE" id="PS50929">
    <property type="entry name" value="ABC_TM1F"/>
    <property type="match status" value="1"/>
</dbReference>
<keyword evidence="4 10" id="KW-0067">ATP-binding</keyword>
<evidence type="ECO:0000256" key="1">
    <source>
        <dbReference type="ARBA" id="ARBA00004651"/>
    </source>
</evidence>
<dbReference type="Pfam" id="PF00664">
    <property type="entry name" value="ABC_membrane"/>
    <property type="match status" value="1"/>
</dbReference>
<dbReference type="GO" id="GO:0005524">
    <property type="term" value="F:ATP binding"/>
    <property type="evidence" value="ECO:0007669"/>
    <property type="project" value="UniProtKB-KW"/>
</dbReference>
<evidence type="ECO:0000313" key="11">
    <source>
        <dbReference type="Proteomes" id="UP000574769"/>
    </source>
</evidence>
<dbReference type="SUPFAM" id="SSF52540">
    <property type="entry name" value="P-loop containing nucleoside triphosphate hydrolases"/>
    <property type="match status" value="1"/>
</dbReference>
<evidence type="ECO:0000256" key="2">
    <source>
        <dbReference type="ARBA" id="ARBA00022692"/>
    </source>
</evidence>
<sequence length="716" mass="77337">MTAPFRIDDTHTGLHAWIDLLGQVARHYRIPLPEQRARLAGLWHGTADEEARIATVARAAGLSVRFVAPQAAKLSSWRLPVILALAGGELALVTAIDGEGHAHFSVAGEGGLSAARPLSELLAAAERIVVPRPARSAQDVRVDTYIRPYREHWLRATLLQDARGYVPVAIASIVTNCLGLAGVLFSMQVYDRVIPAQSIPTLTILFLGVLLATGFDFLLRRMRVSITDLLGKRTDLRLSDQVFGHALRVRNKARPTSTGTFIAQLRDLEQVRDMLTSTTVAAVADLPFFLVFLALLCMIGGVLALVPVVALVLLLAPSLLAQRRLRAHATESMRETSLRNALLVEAVQGIEDIKTLQAEERFQRQWNHCNAVAGEAQLRLRGLTASLSTWAQSVQNLVYAGVILVGAPLVIAGDITTGALVATSMLASRMMAPMGQVSHLLGRYQHAKVAAQSLNQIMALPVDHPEAEHRIPLPVVRGGFLLTGAAFGYADPPAPPALSVARLEIAPGEKIALLGRNGAGKSTLLQALSGMMPPMSGEVLVDGLALHQVDPADIRRDVALLTQTSRLFHGTLRENLTMGAPHATDAAILQTLAMVGATDFVRRLREGLDHQILEGGRGLSGGQVQALLLARLLLRDPRVLLLDEPTAAMDEMAERRFIESLRETSRDRTLVVATHRMRVLDLVDRVIVIDEGRILLDQPKAAALDAMRAAARSSAA</sequence>
<reference evidence="10 11" key="1">
    <citation type="submission" date="2020-08" db="EMBL/GenBank/DDBJ databases">
        <title>Genomic Encyclopedia of Type Strains, Phase IV (KMG-IV): sequencing the most valuable type-strain genomes for metagenomic binning, comparative biology and taxonomic classification.</title>
        <authorList>
            <person name="Goeker M."/>
        </authorList>
    </citation>
    <scope>NUCLEOTIDE SEQUENCE [LARGE SCALE GENOMIC DNA]</scope>
    <source>
        <strain evidence="10 11">DSM 15867</strain>
    </source>
</reference>
<feature type="domain" description="ABC transmembrane type-1" evidence="9">
    <location>
        <begin position="168"/>
        <end position="446"/>
    </location>
</feature>
<organism evidence="10 11">
    <name type="scientific">Sphingomonas abaci</name>
    <dbReference type="NCBI Taxonomy" id="237611"/>
    <lineage>
        <taxon>Bacteria</taxon>
        <taxon>Pseudomonadati</taxon>
        <taxon>Pseudomonadota</taxon>
        <taxon>Alphaproteobacteria</taxon>
        <taxon>Sphingomonadales</taxon>
        <taxon>Sphingomonadaceae</taxon>
        <taxon>Sphingomonas</taxon>
    </lineage>
</organism>
<dbReference type="Proteomes" id="UP000574769">
    <property type="component" value="Unassembled WGS sequence"/>
</dbReference>
<evidence type="ECO:0000256" key="4">
    <source>
        <dbReference type="ARBA" id="ARBA00022840"/>
    </source>
</evidence>
<dbReference type="PROSITE" id="PS50893">
    <property type="entry name" value="ABC_TRANSPORTER_2"/>
    <property type="match status" value="1"/>
</dbReference>
<evidence type="ECO:0000256" key="3">
    <source>
        <dbReference type="ARBA" id="ARBA00022741"/>
    </source>
</evidence>
<dbReference type="NCBIfam" id="TIGR03375">
    <property type="entry name" value="type_I_sec_LssB"/>
    <property type="match status" value="1"/>
</dbReference>
<dbReference type="InterPro" id="IPR003439">
    <property type="entry name" value="ABC_transporter-like_ATP-bd"/>
</dbReference>
<feature type="domain" description="ABC transporter" evidence="8">
    <location>
        <begin position="482"/>
        <end position="716"/>
    </location>
</feature>
<dbReference type="EMBL" id="JACHNY010000001">
    <property type="protein sequence ID" value="MBB4616504.1"/>
    <property type="molecule type" value="Genomic_DNA"/>
</dbReference>
<accession>A0A7W7EWX3</accession>
<dbReference type="RefSeq" id="WP_184111406.1">
    <property type="nucleotide sequence ID" value="NZ_JACHNY010000001.1"/>
</dbReference>
<dbReference type="InterPro" id="IPR011527">
    <property type="entry name" value="ABC1_TM_dom"/>
</dbReference>
<feature type="transmembrane region" description="Helical" evidence="7">
    <location>
        <begin position="288"/>
        <end position="316"/>
    </location>
</feature>
<dbReference type="AlphaFoldDB" id="A0A7W7EWX3"/>
<dbReference type="SMART" id="SM00382">
    <property type="entry name" value="AAA"/>
    <property type="match status" value="1"/>
</dbReference>
<feature type="transmembrane region" description="Helical" evidence="7">
    <location>
        <begin position="199"/>
        <end position="219"/>
    </location>
</feature>
<dbReference type="Gene3D" id="3.90.70.10">
    <property type="entry name" value="Cysteine proteinases"/>
    <property type="match status" value="1"/>
</dbReference>
<keyword evidence="3" id="KW-0547">Nucleotide-binding</keyword>